<feature type="compositionally biased region" description="Basic residues" evidence="4">
    <location>
        <begin position="630"/>
        <end position="641"/>
    </location>
</feature>
<dbReference type="InterPro" id="IPR036028">
    <property type="entry name" value="SH3-like_dom_sf"/>
</dbReference>
<feature type="region of interest" description="Disordered" evidence="4">
    <location>
        <begin position="1458"/>
        <end position="1482"/>
    </location>
</feature>
<feature type="compositionally biased region" description="Polar residues" evidence="4">
    <location>
        <begin position="1858"/>
        <end position="1869"/>
    </location>
</feature>
<feature type="compositionally biased region" description="Basic and acidic residues" evidence="4">
    <location>
        <begin position="2592"/>
        <end position="2614"/>
    </location>
</feature>
<feature type="compositionally biased region" description="Basic and acidic residues" evidence="4">
    <location>
        <begin position="310"/>
        <end position="323"/>
    </location>
</feature>
<feature type="compositionally biased region" description="Polar residues" evidence="4">
    <location>
        <begin position="1458"/>
        <end position="1470"/>
    </location>
</feature>
<feature type="compositionally biased region" description="Basic residues" evidence="4">
    <location>
        <begin position="668"/>
        <end position="679"/>
    </location>
</feature>
<feature type="compositionally biased region" description="Low complexity" evidence="4">
    <location>
        <begin position="235"/>
        <end position="245"/>
    </location>
</feature>
<feature type="region of interest" description="Disordered" evidence="4">
    <location>
        <begin position="1845"/>
        <end position="1869"/>
    </location>
</feature>
<feature type="compositionally biased region" description="Polar residues" evidence="4">
    <location>
        <begin position="2209"/>
        <end position="2230"/>
    </location>
</feature>
<dbReference type="SMART" id="SM00326">
    <property type="entry name" value="SH3"/>
    <property type="match status" value="3"/>
</dbReference>
<feature type="region of interest" description="Disordered" evidence="4">
    <location>
        <begin position="1"/>
        <end position="193"/>
    </location>
</feature>
<evidence type="ECO:0000259" key="5">
    <source>
        <dbReference type="PROSITE" id="PS50002"/>
    </source>
</evidence>
<feature type="region of interest" description="Disordered" evidence="4">
    <location>
        <begin position="2568"/>
        <end position="2624"/>
    </location>
</feature>
<feature type="compositionally biased region" description="Polar residues" evidence="4">
    <location>
        <begin position="375"/>
        <end position="392"/>
    </location>
</feature>
<feature type="compositionally biased region" description="Basic and acidic residues" evidence="4">
    <location>
        <begin position="2454"/>
        <end position="2470"/>
    </location>
</feature>
<feature type="compositionally biased region" description="Basic and acidic residues" evidence="4">
    <location>
        <begin position="1047"/>
        <end position="1056"/>
    </location>
</feature>
<feature type="region of interest" description="Disordered" evidence="4">
    <location>
        <begin position="3011"/>
        <end position="3050"/>
    </location>
</feature>
<dbReference type="FunFam" id="2.30.30.40:FF:000001">
    <property type="entry name" value="Sorbin and SH3 domain-containing protein 1 isoform 2"/>
    <property type="match status" value="1"/>
</dbReference>
<dbReference type="CDD" id="cd11780">
    <property type="entry name" value="SH3_Sorbs_3"/>
    <property type="match status" value="1"/>
</dbReference>
<feature type="region of interest" description="Disordered" evidence="4">
    <location>
        <begin position="422"/>
        <end position="679"/>
    </location>
</feature>
<sequence length="3129" mass="347013">MEKNQHSEKGEQNPNIEDNDDFTVVTKRNKRRSKLLNSNEENRPNSNDFASNENVSKENYRPQSNAGATNRSYFLTLAPATNKKAPKEQTQSEKQRHASNPECKDTKKSKLPKPCRKTEKPAFNGDFQNRGETSKVKNRSKSAAEGTKTKKVQDEFFRVCSEKAPFSPPTEPKKESIKRLKYENPTNIPVSNDVKLDSEFKVNSSENFVETSADSKKHSSKKSKLSKNSQKKLTETCSVTESVSTAFEITSPNEKSRKKVGDECSHSGIPNCVTTDSSNQSTKNESSFSNNNEVNRKSRLPRKLSGKTNESCEKNLGSKEDSTRSSSNQKVLGESERPNKKSNANSSNVLISTSNHQLSATNSNTTTSVADIESSKASNTKVNSKGSSSIPILFKSKNSAPKITTQSDVVEEEVTTFIDSESIHPCPSASKECSPFDPVLVSNSSSDNQPQGSNVDFDVSVVENFPCQETSTPAKRPCQKAPEEKGRTPSKTEMPSVISLPNSSESKIISPPNSSESKIISPPNSSESNIISPPTSSESKIPLKENSKVNPTKASKSTKKKSIDSDTLNACKKSKCDPVPAKSQENIVPNAEESAKVSLPDSDACKSESLKENDNAAPVKIKSNLPCLKEKKRQHEKKSKQHVQASKTSDASAAEVANALTETETHHTPKKSPKAKKKLKSEFLRAEDIDEIVKESFNGAEEDDTSVDDNLKAFLNIQQNLTKTPDGEEITLVKSTMNNLSSEETSKLENAYTAAVFNNIKYIDDDSNDESQGLSRNSIISRLRHEFFNSNTLSAPTIPAKPSIIKNKDSRSSTTDAEPKKNVTFSNSAEKIFVQDESLDCRDCSNDNGRGKQMYTITGEVIFERHNVLKFPPGVVHGGSFHSRQSYDPYLEVINEEGCETAESATETVVGPSIPVTTTKCGEPGAQTMQHCRVNVFHSKPVEHVEIVDVGDVFPQTNGEAPPSTELAVTGSNEFTENILVDIVQTTSLSNAEAVCVTIDSDSDVMTASSIADDDNPPPLASPIFLNEIIDAEFRCGSPTQSASAPRKIEVEEPTSREVSAPSEDRLCYGYPAYASPTYENVEESLICPKHEMPPYHGTALPLSSQCLDDDNVSLDNVQASQAHVGCPEVSDHIYENLIPDVSDDFQEINPAIASSENDHPLREDAVTESAQTLEFLKLEREAESKANQELSSESVKFKQEMGQSQNEVPGDSCENQDGELASSGEEETLNEDCAADSLENLPHSKDRAVSNVSWKVDSLSEVCNYEEEDPNESCSSDGSDSSFELECFDAYSFHCAERLEQMKDSIVYDFSSDEIEDIKRISGLCEMSNSDLPLTDNCVESNSVSIEVSSNTALQNPDVNGNPVDGGIDRPTVSESVTCNGFKSQLTIFPKSTESNSQNATVSSDHSIYKVMVNDGNPGALKVKHPRNDIVTFQQTNSSVTATLKDPNENLVAPQLSLDSSSVDCGNQSKPEEKEEETALGSVESDVDFDYAISENSALTTIRRDSTKNVVKLESAEEIICSESASSFASASLIPHLQQDSQENLSKSDLSDSRHESSSSNSTTLSTVRHNSSDSIFTANNNDIRPDRINEIPSLKELCLITVLSLPNSLNILENIGLSDLLFENGFNDDDDLEISNEIGNSGGDWCSNPHQQRISSIQLSEATSSSRSESQKLDLEPPPRQTKSQGCNSFVPYRSFSFVQMTSVGTNTDEPNKQDQATDSNSLIEGHSDCEWIGLPTDTHSTILLSPSQYKSYKFPPSPEQNANLLDLHNKFSARRGYHELDWKSAAQKTTVSENSPCSPVSSFRPIEARQVSTESNSSFARRNVNDGNTAATLMVDRNAGGRVNRLSGDARRPSDTSMPTESSSTIHQGALKTFLPRASGLELDLDSRKQTNVFHLDESATSPRSVRQHPGVFRGEEVVEARKSSLEVSSNIEPGYSRLLAIVQENANECHSKSALDSTPGCLVRKGASNSNALPESFRFESCASKSSEVEICETQFSGRAPPVAPSIFEESKRCLVQPENMPEQRFEDTAFDVNHGVNGDIHNTFKPASLNVNKYHEIFKKNDGFFGHFDNSKIVCENVILNYDDNSCTEQIINKEKAALGSPKNGNMIGEVNNLQFFNSNGISPERDDVPGKRTDAVDYSDQIQRSIEESRHFFENLSKIKQRNSWNNFRRSSLPNVNELQNEKPKISKQGDFFEISRSQTIFDSKSNQSSRKNSLEPKSQSGENFRQDMYNEYMLKLAERSERRSNKVIKVSQPQALVSPTSSVENGSNWSESKNDLGSEFIKKVRQRMEKYGLDADESDSKLTDGEATIAATNSQEEENIPSRKGSSNLPKHIQEFLQLSGCQSTVTQHTNFETGVWSPAVTPEAPRKVYENQRLEPKNSEKDEKNGNTEPIPPVWTPKSSGRATPSDQITFKPVKFQSPVPARKASKVNKESGGFQSKLPIPTNGTEKKSEEVVGPSVKERISAFSSEGQLSKGAAYLDDQKMYTKETPEKTKTSEPENNQESKAQSKKVMNTEQKPTEKTKSSNADRISSNNVPGGREENQQKWYKRMYESLHQANLDIDRASQQIRNGNSGYSSEPEATNHNSDKIAAKYATLDRRRNQSKENDASLSYVPRTKPSNEALKHAVEIYNSQPGRIENYEPGRCSIADKETKEWWDEMMEIFDKQYGETGGHRNQSNPPSQQKKHFMTYTLKDGGYESDSSLVFKRRDENCDMSPTEKKMAYKEIQKGGEVPLHGLRKPAPQRPKEPVLREVPSSPSSSPFYSYEPQPESPAGRYAESAVTLQYRRPVLAEVKEALSEDELARRQAEAMQRLYQEERRRKYLQELHDISSRRHTDHFIPSQKSPIPLNRYDDFFPDESPTISRQRDRTPEPKLVARALYNFVGQSSRELSFRRGDIIFVRRQIDKNWYEGEHNAMIGLFPINYVEIIPYDNIRTIPKKPTEGQARAKFNFIAQSHLELSLVKGELVVLTRRVDSNWFEGRIGNRRGIFPVSYVEVLTEPGERAFSPVRPTTPATPVTHSSLSNGSSQPIQLHSMSDGSSDRLDGKQDMSLVNQTLHIDTQSDPIPYRALYNYRPQNEDELELQEGDTVYVIEKCDDGWYVGSSQRTGAFGTFPGNYVQRVA</sequence>
<feature type="compositionally biased region" description="Low complexity" evidence="4">
    <location>
        <begin position="2761"/>
        <end position="2779"/>
    </location>
</feature>
<feature type="compositionally biased region" description="Polar residues" evidence="4">
    <location>
        <begin position="2405"/>
        <end position="2417"/>
    </location>
</feature>
<feature type="compositionally biased region" description="Low complexity" evidence="4">
    <location>
        <begin position="3014"/>
        <end position="3025"/>
    </location>
</feature>
<protein>
    <recommendedName>
        <fullName evidence="5">SH3 domain-containing protein</fullName>
    </recommendedName>
</protein>
<feature type="compositionally biased region" description="Low complexity" evidence="4">
    <location>
        <begin position="284"/>
        <end position="293"/>
    </location>
</feature>
<accession>A0A9P0AFJ1</accession>
<proteinExistence type="predicted"/>
<evidence type="ECO:0000256" key="4">
    <source>
        <dbReference type="SAM" id="MobiDB-lite"/>
    </source>
</evidence>
<feature type="compositionally biased region" description="Basic and acidic residues" evidence="4">
    <location>
        <begin position="603"/>
        <end position="614"/>
    </location>
</feature>
<evidence type="ECO:0000313" key="7">
    <source>
        <dbReference type="Proteomes" id="UP001152759"/>
    </source>
</evidence>
<feature type="compositionally biased region" description="Basic and acidic residues" evidence="4">
    <location>
        <begin position="171"/>
        <end position="182"/>
    </location>
</feature>
<dbReference type="PANTHER" id="PTHR14167">
    <property type="entry name" value="SH3 DOMAIN-CONTAINING"/>
    <property type="match status" value="1"/>
</dbReference>
<feature type="domain" description="SH3" evidence="5">
    <location>
        <begin position="3069"/>
        <end position="3129"/>
    </location>
</feature>
<feature type="domain" description="SH3" evidence="5">
    <location>
        <begin position="2947"/>
        <end position="3006"/>
    </location>
</feature>
<gene>
    <name evidence="6" type="ORF">BEMITA_LOCUS9220</name>
</gene>
<dbReference type="SUPFAM" id="SSF50044">
    <property type="entry name" value="SH3-domain"/>
    <property type="match status" value="3"/>
</dbReference>
<feature type="compositionally biased region" description="Polar residues" evidence="4">
    <location>
        <begin position="61"/>
        <end position="73"/>
    </location>
</feature>
<dbReference type="Proteomes" id="UP001152759">
    <property type="component" value="Chromosome 5"/>
</dbReference>
<feature type="region of interest" description="Disordered" evidence="4">
    <location>
        <begin position="1037"/>
        <end position="1062"/>
    </location>
</feature>
<feature type="region of interest" description="Disordered" evidence="4">
    <location>
        <begin position="2736"/>
        <end position="2781"/>
    </location>
</feature>
<feature type="compositionally biased region" description="Basic and acidic residues" evidence="4">
    <location>
        <begin position="2372"/>
        <end position="2394"/>
    </location>
</feature>
<feature type="compositionally biased region" description="Polar residues" evidence="4">
    <location>
        <begin position="2571"/>
        <end position="2591"/>
    </location>
</feature>
<dbReference type="EMBL" id="OU963866">
    <property type="protein sequence ID" value="CAH0390501.1"/>
    <property type="molecule type" value="Genomic_DNA"/>
</dbReference>
<name>A0A9P0AFJ1_BEMTA</name>
<dbReference type="CDD" id="cd11782">
    <property type="entry name" value="SH3_Sorbs_2"/>
    <property type="match status" value="1"/>
</dbReference>
<keyword evidence="1 3" id="KW-0728">SH3 domain</keyword>
<feature type="compositionally biased region" description="Low complexity" evidence="4">
    <location>
        <begin position="501"/>
        <end position="539"/>
    </location>
</feature>
<dbReference type="InterPro" id="IPR001452">
    <property type="entry name" value="SH3_domain"/>
</dbReference>
<reference evidence="6" key="1">
    <citation type="submission" date="2021-12" db="EMBL/GenBank/DDBJ databases">
        <authorList>
            <person name="King R."/>
        </authorList>
    </citation>
    <scope>NUCLEOTIDE SEQUENCE</scope>
</reference>
<evidence type="ECO:0000313" key="6">
    <source>
        <dbReference type="EMBL" id="CAH0390501.1"/>
    </source>
</evidence>
<feature type="region of interest" description="Disordered" evidence="4">
    <location>
        <begin position="1185"/>
        <end position="1230"/>
    </location>
</feature>
<feature type="compositionally biased region" description="Polar residues" evidence="4">
    <location>
        <begin position="272"/>
        <end position="283"/>
    </location>
</feature>
<feature type="domain" description="SH3" evidence="5">
    <location>
        <begin position="2878"/>
        <end position="2937"/>
    </location>
</feature>
<feature type="region of interest" description="Disordered" evidence="4">
    <location>
        <begin position="2364"/>
        <end position="2556"/>
    </location>
</feature>
<feature type="compositionally biased region" description="Polar residues" evidence="4">
    <location>
        <begin position="341"/>
        <end position="360"/>
    </location>
</feature>
<feature type="compositionally biased region" description="Polar residues" evidence="4">
    <location>
        <begin position="35"/>
        <end position="54"/>
    </location>
</feature>
<feature type="compositionally biased region" description="Polar residues" evidence="4">
    <location>
        <begin position="2508"/>
        <end position="2523"/>
    </location>
</feature>
<feature type="compositionally biased region" description="Polar residues" evidence="4">
    <location>
        <begin position="441"/>
        <end position="454"/>
    </location>
</feature>
<dbReference type="CDD" id="cd11781">
    <property type="entry name" value="SH3_Sorbs_1"/>
    <property type="match status" value="1"/>
</dbReference>
<dbReference type="PROSITE" id="PS50002">
    <property type="entry name" value="SH3"/>
    <property type="match status" value="3"/>
</dbReference>
<dbReference type="Pfam" id="PF00018">
    <property type="entry name" value="SH3_1"/>
    <property type="match status" value="1"/>
</dbReference>
<dbReference type="Pfam" id="PF14604">
    <property type="entry name" value="SH3_9"/>
    <property type="match status" value="2"/>
</dbReference>
<evidence type="ECO:0000256" key="3">
    <source>
        <dbReference type="PROSITE-ProRule" id="PRU00192"/>
    </source>
</evidence>
<feature type="compositionally biased region" description="Polar residues" evidence="4">
    <location>
        <begin position="2531"/>
        <end position="2542"/>
    </location>
</feature>
<evidence type="ECO:0000256" key="1">
    <source>
        <dbReference type="ARBA" id="ARBA00022443"/>
    </source>
</evidence>
<feature type="compositionally biased region" description="Basic and acidic residues" evidence="4">
    <location>
        <begin position="2487"/>
        <end position="2504"/>
    </location>
</feature>
<keyword evidence="7" id="KW-1185">Reference proteome</keyword>
<dbReference type="InterPro" id="IPR050384">
    <property type="entry name" value="Endophilin_SH3RF"/>
</dbReference>
<evidence type="ECO:0000256" key="2">
    <source>
        <dbReference type="ARBA" id="ARBA00022737"/>
    </source>
</evidence>
<organism evidence="6 7">
    <name type="scientific">Bemisia tabaci</name>
    <name type="common">Sweetpotato whitefly</name>
    <name type="synonym">Aleurodes tabaci</name>
    <dbReference type="NCBI Taxonomy" id="7038"/>
    <lineage>
        <taxon>Eukaryota</taxon>
        <taxon>Metazoa</taxon>
        <taxon>Ecdysozoa</taxon>
        <taxon>Arthropoda</taxon>
        <taxon>Hexapoda</taxon>
        <taxon>Insecta</taxon>
        <taxon>Pterygota</taxon>
        <taxon>Neoptera</taxon>
        <taxon>Paraneoptera</taxon>
        <taxon>Hemiptera</taxon>
        <taxon>Sternorrhyncha</taxon>
        <taxon>Aleyrodoidea</taxon>
        <taxon>Aleyrodidae</taxon>
        <taxon>Aleyrodinae</taxon>
        <taxon>Bemisia</taxon>
    </lineage>
</organism>
<feature type="compositionally biased region" description="Basic and acidic residues" evidence="4">
    <location>
        <begin position="85"/>
        <end position="96"/>
    </location>
</feature>
<feature type="compositionally biased region" description="Basic and acidic residues" evidence="4">
    <location>
        <begin position="147"/>
        <end position="161"/>
    </location>
</feature>
<feature type="region of interest" description="Disordered" evidence="4">
    <location>
        <begin position="1540"/>
        <end position="1570"/>
    </location>
</feature>
<feature type="region of interest" description="Disordered" evidence="4">
    <location>
        <begin position="2209"/>
        <end position="2232"/>
    </location>
</feature>
<dbReference type="Gene3D" id="2.30.30.40">
    <property type="entry name" value="SH3 Domains"/>
    <property type="match status" value="3"/>
</dbReference>
<keyword evidence="2" id="KW-0677">Repeat</keyword>
<dbReference type="PANTHER" id="PTHR14167:SF116">
    <property type="entry name" value="CAP, ISOFORM AC"/>
    <property type="match status" value="1"/>
</dbReference>
<feature type="compositionally biased region" description="Basic and acidic residues" evidence="4">
    <location>
        <begin position="1"/>
        <end position="11"/>
    </location>
</feature>
<feature type="region of interest" description="Disordered" evidence="4">
    <location>
        <begin position="799"/>
        <end position="822"/>
    </location>
</feature>
<feature type="region of interest" description="Disordered" evidence="4">
    <location>
        <begin position="1658"/>
        <end position="1689"/>
    </location>
</feature>
<feature type="region of interest" description="Disordered" evidence="4">
    <location>
        <begin position="206"/>
        <end position="392"/>
    </location>
</feature>
<feature type="compositionally biased region" description="Polar residues" evidence="4">
    <location>
        <begin position="3026"/>
        <end position="3045"/>
    </location>
</feature>
<feature type="compositionally biased region" description="Basic and acidic residues" evidence="4">
    <location>
        <begin position="806"/>
        <end position="821"/>
    </location>
</feature>